<dbReference type="EMBL" id="MLJW01000002">
    <property type="protein sequence ID" value="OIR18818.1"/>
    <property type="molecule type" value="Genomic_DNA"/>
</dbReference>
<gene>
    <name evidence="1" type="ORF">GALL_11590</name>
</gene>
<organism evidence="1">
    <name type="scientific">mine drainage metagenome</name>
    <dbReference type="NCBI Taxonomy" id="410659"/>
    <lineage>
        <taxon>unclassified sequences</taxon>
        <taxon>metagenomes</taxon>
        <taxon>ecological metagenomes</taxon>
    </lineage>
</organism>
<sequence length="1001" mass="105283">MNRLRQPLWIAAIAAALLLLVAGLAFVPSVQTWAVRRVLASHPGLGVSVGRVSANLARVHLDDLRIERPGVRAEFPRVDATISPWRALIGRLSIERLESKEWRVDVLNAKGAAHAEAVGADPSRSWPSLIASAWAAEAPAKGGEGAVATGIVSKIRLPFAVSVARVDLAGVVMVPLPAGASRADVKVGVRGGGLAPGRDARFDFTATTDLPSGTLAGRIETVGTLSGRLETPRAFSQVSLLVSARASGGRMKTPARLALEAFLIRVPEGESYRVDLRSGGEMLVDIHSQMPASSGTLHGAWKMNVSDAELTPFALGRALPRFSLQGHGDFVASLDGLTFEMAGDLAGKADRLERLEPSLGAMGEVGFSGVFDLDRKGNDLRVTKLRAEVERNGSPVVEAEALQGFEFDAAHLQLKVEEPGKGLARVNFSNLPLAWLAPYFRGGEIYGEGLNGELMVSAREGGFAMTSPHPIEVRRMGLSARGKAVLQNVGLLADLSGEYTPAGWQTDFTRLELSDSSGALLSMRLRAGSLADTAGTVKLQGQWTLSLPACFDQPGLSRLARLGSGVLQGDIQGSLGATKDLLMRLSLQGVTTKEPRVETLPDFAAELRASVDAAGKLAVRMPVTITNVKAGHKSSLVVDLTSPSAKLDSTMDVKVAGGEVYAEDLKSLFAPFVQVVKRGGATPTAGLPWGGLRGTCSLAVARVVMNPTVSAEQVAAELRFGPDGADLTAAKALVNRSCSVSGDGKLSFDPSRAQHYTVQTDFSVTGFDGAWVLGAASHDDAPAIEGTFDCKGSLAGDGASIEAAARTVHGRLDLLSRGGRFRLLKTDISNLLVSRDSLGDAVISGIGALIGRGGKGSGKLDDNARMAKDLAAALADLQFDQMSVEADLDASGAIRMKDFTLITPDVRLGGEGEIAPDAERPIMDRPLTLKVQIALRGAPAEIARRAKLSDGRTDELGYTIIPHSFKLGGTLAHCDTGGLKLLFEQMVVAKGGSLLDRLRGR</sequence>
<name>A0A1J5TD11_9ZZZZ</name>
<comment type="caution">
    <text evidence="1">The sequence shown here is derived from an EMBL/GenBank/DDBJ whole genome shotgun (WGS) entry which is preliminary data.</text>
</comment>
<accession>A0A1J5TD11</accession>
<reference evidence="1" key="1">
    <citation type="submission" date="2016-10" db="EMBL/GenBank/DDBJ databases">
        <title>Sequence of Gallionella enrichment culture.</title>
        <authorList>
            <person name="Poehlein A."/>
            <person name="Muehling M."/>
            <person name="Daniel R."/>
        </authorList>
    </citation>
    <scope>NUCLEOTIDE SEQUENCE</scope>
</reference>
<proteinExistence type="predicted"/>
<dbReference type="AlphaFoldDB" id="A0A1J5TD11"/>
<evidence type="ECO:0000313" key="1">
    <source>
        <dbReference type="EMBL" id="OIR18818.1"/>
    </source>
</evidence>
<protein>
    <submittedName>
        <fullName evidence="1">Uncharacterized protein</fullName>
    </submittedName>
</protein>